<dbReference type="InterPro" id="IPR005066">
    <property type="entry name" value="MoCF_OxRdtse_dimer"/>
</dbReference>
<reference evidence="7 8" key="1">
    <citation type="submission" date="2017-12" db="EMBL/GenBank/DDBJ databases">
        <title>Population genomics insights into the ecological differentiation and adaptive evolution in streptomycetes.</title>
        <authorList>
            <person name="Li Y."/>
            <person name="Huang Y."/>
        </authorList>
    </citation>
    <scope>NUCLEOTIDE SEQUENCE [LARGE SCALE GENOMIC DNA]</scope>
    <source>
        <strain evidence="7 8">NBRC 100770</strain>
    </source>
</reference>
<dbReference type="InterPro" id="IPR036374">
    <property type="entry name" value="OxRdtase_Mopterin-bd_sf"/>
</dbReference>
<dbReference type="InterPro" id="IPR014756">
    <property type="entry name" value="Ig_E-set"/>
</dbReference>
<dbReference type="SUPFAM" id="SSF81296">
    <property type="entry name" value="E set domains"/>
    <property type="match status" value="1"/>
</dbReference>
<gene>
    <name evidence="7" type="ORF">C0Q92_05045</name>
</gene>
<dbReference type="Gene3D" id="3.90.420.10">
    <property type="entry name" value="Oxidoreductase, molybdopterin-binding domain"/>
    <property type="match status" value="1"/>
</dbReference>
<comment type="caution">
    <text evidence="7">The sequence shown here is derived from an EMBL/GenBank/DDBJ whole genome shotgun (WGS) entry which is preliminary data.</text>
</comment>
<comment type="cofactor">
    <cofactor evidence="1">
        <name>Mo-molybdopterin</name>
        <dbReference type="ChEBI" id="CHEBI:71302"/>
    </cofactor>
</comment>
<dbReference type="CDD" id="cd02110">
    <property type="entry name" value="SO_family_Moco_dimer"/>
    <property type="match status" value="1"/>
</dbReference>
<evidence type="ECO:0000256" key="1">
    <source>
        <dbReference type="ARBA" id="ARBA00001924"/>
    </source>
</evidence>
<dbReference type="Gene3D" id="2.60.40.650">
    <property type="match status" value="1"/>
</dbReference>
<evidence type="ECO:0000256" key="3">
    <source>
        <dbReference type="ARBA" id="ARBA00022723"/>
    </source>
</evidence>
<keyword evidence="4" id="KW-0560">Oxidoreductase</keyword>
<dbReference type="Pfam" id="PF00174">
    <property type="entry name" value="Oxidored_molyb"/>
    <property type="match status" value="1"/>
</dbReference>
<dbReference type="GO" id="GO:0020037">
    <property type="term" value="F:heme binding"/>
    <property type="evidence" value="ECO:0007669"/>
    <property type="project" value="TreeGrafter"/>
</dbReference>
<dbReference type="Pfam" id="PF03404">
    <property type="entry name" value="Mo-co_dimer"/>
    <property type="match status" value="1"/>
</dbReference>
<dbReference type="EMBL" id="PKLL01000004">
    <property type="protein sequence ID" value="RZE27786.1"/>
    <property type="molecule type" value="Genomic_DNA"/>
</dbReference>
<dbReference type="GO" id="GO:0008482">
    <property type="term" value="F:sulfite oxidase activity"/>
    <property type="evidence" value="ECO:0007669"/>
    <property type="project" value="TreeGrafter"/>
</dbReference>
<dbReference type="PROSITE" id="PS51318">
    <property type="entry name" value="TAT"/>
    <property type="match status" value="1"/>
</dbReference>
<dbReference type="AlphaFoldDB" id="A0A8G2E4S6"/>
<dbReference type="GO" id="GO:0043546">
    <property type="term" value="F:molybdopterin cofactor binding"/>
    <property type="evidence" value="ECO:0007669"/>
    <property type="project" value="TreeGrafter"/>
</dbReference>
<dbReference type="PANTHER" id="PTHR19372">
    <property type="entry name" value="SULFITE REDUCTASE"/>
    <property type="match status" value="1"/>
</dbReference>
<name>A0A8G2E4S6_9ACTN</name>
<dbReference type="PRINTS" id="PR00407">
    <property type="entry name" value="EUMOPTERIN"/>
</dbReference>
<keyword evidence="3" id="KW-0479">Metal-binding</keyword>
<sequence>MPPQPSHPYQAEATYDRARLAQFLDGRARGAGTDRRTLLRLAAAATATAPLGALATATAAVADPAPGIVKPLPADLFTVRGTNAETRFAALAGTGHLTPAGHFFVRNHTRTPRIDAATWQLTVHGDGLTGGPLRLGLDELRALPAVTRTAFLECAGNGRSHFATQQGQQVSGTAWTLGAIGQARWRGARLADVLRRAGLRPDAVDVLPRGLDDEVVTDGVPLGRVRRPLPVAKALDDVILAYEMNGEPLPPDHGHPVRLLVPGWIGISSVKWLGDIEVSTQPLYTPWNTGLYRLFGPGHPEEGSAPLTRQTLKSAFELDVDAPLPAGRITVLTGRSWSGAAPVRRVEVSTDGGHRWHRALLRDTPARNSWVRWSFPHLPRHRGSAELLARATDATGRTQPATTPHNTQGYLFDAVVRHRVQIV</sequence>
<evidence type="ECO:0000259" key="5">
    <source>
        <dbReference type="Pfam" id="PF00174"/>
    </source>
</evidence>
<dbReference type="PANTHER" id="PTHR19372:SF7">
    <property type="entry name" value="SULFITE OXIDASE, MITOCHONDRIAL"/>
    <property type="match status" value="1"/>
</dbReference>
<feature type="domain" description="Moybdenum cofactor oxidoreductase dimerisation" evidence="6">
    <location>
        <begin position="331"/>
        <end position="421"/>
    </location>
</feature>
<dbReference type="SUPFAM" id="SSF56524">
    <property type="entry name" value="Oxidoreductase molybdopterin-binding domain"/>
    <property type="match status" value="1"/>
</dbReference>
<dbReference type="InterPro" id="IPR008335">
    <property type="entry name" value="Mopterin_OxRdtase_euk"/>
</dbReference>
<evidence type="ECO:0000256" key="2">
    <source>
        <dbReference type="ARBA" id="ARBA00022505"/>
    </source>
</evidence>
<organism evidence="7 8">
    <name type="scientific">Streptomyces albidoflavus</name>
    <dbReference type="NCBI Taxonomy" id="1886"/>
    <lineage>
        <taxon>Bacteria</taxon>
        <taxon>Bacillati</taxon>
        <taxon>Actinomycetota</taxon>
        <taxon>Actinomycetes</taxon>
        <taxon>Kitasatosporales</taxon>
        <taxon>Streptomycetaceae</taxon>
        <taxon>Streptomyces</taxon>
        <taxon>Streptomyces albidoflavus group</taxon>
    </lineage>
</organism>
<dbReference type="InterPro" id="IPR006311">
    <property type="entry name" value="TAT_signal"/>
</dbReference>
<evidence type="ECO:0000259" key="6">
    <source>
        <dbReference type="Pfam" id="PF03404"/>
    </source>
</evidence>
<dbReference type="Proteomes" id="UP000292693">
    <property type="component" value="Unassembled WGS sequence"/>
</dbReference>
<accession>A0A8G2E4S6</accession>
<keyword evidence="2" id="KW-0500">Molybdenum</keyword>
<evidence type="ECO:0000256" key="4">
    <source>
        <dbReference type="ARBA" id="ARBA00023002"/>
    </source>
</evidence>
<proteinExistence type="predicted"/>
<dbReference type="RefSeq" id="WP_128825815.1">
    <property type="nucleotide sequence ID" value="NZ_CP109224.1"/>
</dbReference>
<dbReference type="InterPro" id="IPR000572">
    <property type="entry name" value="OxRdtase_Mopterin-bd_dom"/>
</dbReference>
<evidence type="ECO:0000313" key="7">
    <source>
        <dbReference type="EMBL" id="RZE27786.1"/>
    </source>
</evidence>
<dbReference type="GO" id="GO:0006790">
    <property type="term" value="P:sulfur compound metabolic process"/>
    <property type="evidence" value="ECO:0007669"/>
    <property type="project" value="TreeGrafter"/>
</dbReference>
<feature type="domain" description="Oxidoreductase molybdopterin-binding" evidence="5">
    <location>
        <begin position="108"/>
        <end position="287"/>
    </location>
</feature>
<evidence type="ECO:0000313" key="8">
    <source>
        <dbReference type="Proteomes" id="UP000292693"/>
    </source>
</evidence>
<dbReference type="GO" id="GO:0030151">
    <property type="term" value="F:molybdenum ion binding"/>
    <property type="evidence" value="ECO:0007669"/>
    <property type="project" value="InterPro"/>
</dbReference>
<protein>
    <submittedName>
        <fullName evidence="7">Sulfite oxidase</fullName>
    </submittedName>
</protein>